<feature type="non-terminal residue" evidence="2">
    <location>
        <position position="1"/>
    </location>
</feature>
<evidence type="ECO:0000313" key="2">
    <source>
        <dbReference type="EMBL" id="JAT98518.1"/>
    </source>
</evidence>
<reference evidence="2" key="1">
    <citation type="journal article" date="2017" name="Front. Cell. Infect. Microbiol.">
        <title>The Distinct Transcriptional Response of the Midgut of Amblyomma sculptum and Amblyomma aureolatum Ticks to Rickettsia rickettsii Correlates to Their Differences in Susceptibility to Infection.</title>
        <authorList>
            <person name="Martins L.A."/>
            <person name="Galletti M.F.B.M."/>
            <person name="Ribeiro J.M."/>
            <person name="Fujita A."/>
            <person name="Costa F.B."/>
            <person name="Labruna M.B."/>
            <person name="Daffre S."/>
            <person name="Fogaca A.C."/>
        </authorList>
    </citation>
    <scope>NUCLEOTIDE SEQUENCE</scope>
</reference>
<accession>A0A1E1XH02</accession>
<dbReference type="AlphaFoldDB" id="A0A1E1XH02"/>
<sequence length="211" mass="23081">EEAVQGNLCSIIDAADSAIVRSSLPFSSISIVPEHWVIYIKGVKVPVLDCANNTSLLDPLSMEDGDCVYLFRNYNAYQDPLFVAEYLKTFAKRFGDRIRPAAKPLECSKKCNKSQDKNKKRKARRSGQDVGDVLGLLARSFFSGDMGKMFGIGGPNNENDQHAPEEGGATEPQDTDFMGKLNLLTGILSALGNTKTANNDAVPKYEPTEDL</sequence>
<proteinExistence type="evidence at transcript level"/>
<evidence type="ECO:0000256" key="1">
    <source>
        <dbReference type="SAM" id="MobiDB-lite"/>
    </source>
</evidence>
<organism evidence="2">
    <name type="scientific">Amblyomma aureolatum</name>
    <dbReference type="NCBI Taxonomy" id="187763"/>
    <lineage>
        <taxon>Eukaryota</taxon>
        <taxon>Metazoa</taxon>
        <taxon>Ecdysozoa</taxon>
        <taxon>Arthropoda</taxon>
        <taxon>Chelicerata</taxon>
        <taxon>Arachnida</taxon>
        <taxon>Acari</taxon>
        <taxon>Parasitiformes</taxon>
        <taxon>Ixodida</taxon>
        <taxon>Ixodoidea</taxon>
        <taxon>Ixodidae</taxon>
        <taxon>Amblyomminae</taxon>
        <taxon>Amblyomma</taxon>
    </lineage>
</organism>
<name>A0A1E1XH02_9ACAR</name>
<protein>
    <submittedName>
        <fullName evidence="2">Putative signal peptide protein</fullName>
    </submittedName>
</protein>
<feature type="region of interest" description="Disordered" evidence="1">
    <location>
        <begin position="152"/>
        <end position="176"/>
    </location>
</feature>
<dbReference type="EMBL" id="GFAC01000670">
    <property type="protein sequence ID" value="JAT98518.1"/>
    <property type="molecule type" value="mRNA"/>
</dbReference>